<evidence type="ECO:0000313" key="4">
    <source>
        <dbReference type="Proteomes" id="UP000582643"/>
    </source>
</evidence>
<dbReference type="AlphaFoldDB" id="A0A7W7TW07"/>
<name>A0A7W7TW07_9ACTN</name>
<sequence length="177" mass="18301">MTTPPPRRRARAFALVTALAATLLAGAAPVAQAEEIPLAPGFRLVAPYEGAPATARPVPGKGPAQHPYLAPNGRSGMHADGAGSGTHPWSGPLGRAPRVTSEKIAAVGGECATVTFDAAGRLVTVCGTFSGFLLKLLDPRTLATLAEYKLPQRSSTVEAVTRLDFEKIFKKSSPSGC</sequence>
<evidence type="ECO:0000256" key="1">
    <source>
        <dbReference type="SAM" id="MobiDB-lite"/>
    </source>
</evidence>
<evidence type="ECO:0000256" key="2">
    <source>
        <dbReference type="SAM" id="SignalP"/>
    </source>
</evidence>
<feature type="signal peptide" evidence="2">
    <location>
        <begin position="1"/>
        <end position="33"/>
    </location>
</feature>
<dbReference type="InterPro" id="IPR006311">
    <property type="entry name" value="TAT_signal"/>
</dbReference>
<dbReference type="PROSITE" id="PS51318">
    <property type="entry name" value="TAT"/>
    <property type="match status" value="1"/>
</dbReference>
<reference evidence="3 4" key="1">
    <citation type="submission" date="2020-08" db="EMBL/GenBank/DDBJ databases">
        <title>Genomic Encyclopedia of Type Strains, Phase III (KMG-III): the genomes of soil and plant-associated and newly described type strains.</title>
        <authorList>
            <person name="Whitman W."/>
        </authorList>
    </citation>
    <scope>NUCLEOTIDE SEQUENCE [LARGE SCALE GENOMIC DNA]</scope>
    <source>
        <strain evidence="3 4">SFB5A</strain>
    </source>
</reference>
<evidence type="ECO:0000313" key="3">
    <source>
        <dbReference type="EMBL" id="MBB4980392.1"/>
    </source>
</evidence>
<feature type="region of interest" description="Disordered" evidence="1">
    <location>
        <begin position="53"/>
        <end position="95"/>
    </location>
</feature>
<keyword evidence="4" id="KW-1185">Reference proteome</keyword>
<organism evidence="3 4">
    <name type="scientific">Streptomyces nymphaeiformis</name>
    <dbReference type="NCBI Taxonomy" id="2663842"/>
    <lineage>
        <taxon>Bacteria</taxon>
        <taxon>Bacillati</taxon>
        <taxon>Actinomycetota</taxon>
        <taxon>Actinomycetes</taxon>
        <taxon>Kitasatosporales</taxon>
        <taxon>Streptomycetaceae</taxon>
        <taxon>Streptomyces</taxon>
    </lineage>
</organism>
<accession>A0A7W7TW07</accession>
<comment type="caution">
    <text evidence="3">The sequence shown here is derived from an EMBL/GenBank/DDBJ whole genome shotgun (WGS) entry which is preliminary data.</text>
</comment>
<keyword evidence="2" id="KW-0732">Signal</keyword>
<proteinExistence type="predicted"/>
<dbReference type="EMBL" id="JACHJY010000002">
    <property type="protein sequence ID" value="MBB4980392.1"/>
    <property type="molecule type" value="Genomic_DNA"/>
</dbReference>
<gene>
    <name evidence="3" type="ORF">GGE06_001300</name>
</gene>
<dbReference type="Proteomes" id="UP000582643">
    <property type="component" value="Unassembled WGS sequence"/>
</dbReference>
<feature type="chain" id="PRO_5031338641" evidence="2">
    <location>
        <begin position="34"/>
        <end position="177"/>
    </location>
</feature>
<protein>
    <submittedName>
        <fullName evidence="3">Uncharacterized protein</fullName>
    </submittedName>
</protein>